<sequence>MSSSMNTSKGKAPASSTTKGKGKAKASATLTNSREAIIFCVPEMKGHYVICKGRLVT</sequence>
<accession>A0ABS8V694</accession>
<feature type="region of interest" description="Disordered" evidence="1">
    <location>
        <begin position="1"/>
        <end position="28"/>
    </location>
</feature>
<organism evidence="2 3">
    <name type="scientific">Datura stramonium</name>
    <name type="common">Jimsonweed</name>
    <name type="synonym">Common thornapple</name>
    <dbReference type="NCBI Taxonomy" id="4076"/>
    <lineage>
        <taxon>Eukaryota</taxon>
        <taxon>Viridiplantae</taxon>
        <taxon>Streptophyta</taxon>
        <taxon>Embryophyta</taxon>
        <taxon>Tracheophyta</taxon>
        <taxon>Spermatophyta</taxon>
        <taxon>Magnoliopsida</taxon>
        <taxon>eudicotyledons</taxon>
        <taxon>Gunneridae</taxon>
        <taxon>Pentapetalae</taxon>
        <taxon>asterids</taxon>
        <taxon>lamiids</taxon>
        <taxon>Solanales</taxon>
        <taxon>Solanaceae</taxon>
        <taxon>Solanoideae</taxon>
        <taxon>Datureae</taxon>
        <taxon>Datura</taxon>
    </lineage>
</organism>
<comment type="caution">
    <text evidence="2">The sequence shown here is derived from an EMBL/GenBank/DDBJ whole genome shotgun (WGS) entry which is preliminary data.</text>
</comment>
<feature type="non-terminal residue" evidence="2">
    <location>
        <position position="57"/>
    </location>
</feature>
<evidence type="ECO:0000256" key="1">
    <source>
        <dbReference type="SAM" id="MobiDB-lite"/>
    </source>
</evidence>
<dbReference type="EMBL" id="JACEIK010003634">
    <property type="protein sequence ID" value="MCD9642482.1"/>
    <property type="molecule type" value="Genomic_DNA"/>
</dbReference>
<dbReference type="Proteomes" id="UP000823775">
    <property type="component" value="Unassembled WGS sequence"/>
</dbReference>
<gene>
    <name evidence="2" type="ORF">HAX54_029320</name>
</gene>
<reference evidence="2 3" key="1">
    <citation type="journal article" date="2021" name="BMC Genomics">
        <title>Datura genome reveals duplications of psychoactive alkaloid biosynthetic genes and high mutation rate following tissue culture.</title>
        <authorList>
            <person name="Rajewski A."/>
            <person name="Carter-House D."/>
            <person name="Stajich J."/>
            <person name="Litt A."/>
        </authorList>
    </citation>
    <scope>NUCLEOTIDE SEQUENCE [LARGE SCALE GENOMIC DNA]</scope>
    <source>
        <strain evidence="2">AR-01</strain>
    </source>
</reference>
<feature type="compositionally biased region" description="Low complexity" evidence="1">
    <location>
        <begin position="14"/>
        <end position="28"/>
    </location>
</feature>
<proteinExistence type="predicted"/>
<evidence type="ECO:0000313" key="2">
    <source>
        <dbReference type="EMBL" id="MCD9642482.1"/>
    </source>
</evidence>
<keyword evidence="3" id="KW-1185">Reference proteome</keyword>
<name>A0ABS8V694_DATST</name>
<protein>
    <submittedName>
        <fullName evidence="2">Uncharacterized protein</fullName>
    </submittedName>
</protein>
<evidence type="ECO:0000313" key="3">
    <source>
        <dbReference type="Proteomes" id="UP000823775"/>
    </source>
</evidence>